<name>A0A926NU62_9SPHI</name>
<accession>A0A926NU62</accession>
<organism evidence="3 4">
    <name type="scientific">Mucilaginibacter glaciei</name>
    <dbReference type="NCBI Taxonomy" id="2772109"/>
    <lineage>
        <taxon>Bacteria</taxon>
        <taxon>Pseudomonadati</taxon>
        <taxon>Bacteroidota</taxon>
        <taxon>Sphingobacteriia</taxon>
        <taxon>Sphingobacteriales</taxon>
        <taxon>Sphingobacteriaceae</taxon>
        <taxon>Mucilaginibacter</taxon>
    </lineage>
</organism>
<feature type="transmembrane region" description="Helical" evidence="2">
    <location>
        <begin position="17"/>
        <end position="35"/>
    </location>
</feature>
<dbReference type="RefSeq" id="WP_191165887.1">
    <property type="nucleotide sequence ID" value="NZ_JACWMX010000011.1"/>
</dbReference>
<gene>
    <name evidence="3" type="ORF">IDJ76_19730</name>
</gene>
<evidence type="ECO:0000256" key="2">
    <source>
        <dbReference type="SAM" id="Phobius"/>
    </source>
</evidence>
<dbReference type="AlphaFoldDB" id="A0A926NU62"/>
<keyword evidence="2" id="KW-0472">Membrane</keyword>
<proteinExistence type="predicted"/>
<keyword evidence="2" id="KW-1133">Transmembrane helix</keyword>
<evidence type="ECO:0000313" key="3">
    <source>
        <dbReference type="EMBL" id="MBD1395343.1"/>
    </source>
</evidence>
<protein>
    <submittedName>
        <fullName evidence="3">Uncharacterized protein</fullName>
    </submittedName>
</protein>
<keyword evidence="4" id="KW-1185">Reference proteome</keyword>
<dbReference type="Proteomes" id="UP000619078">
    <property type="component" value="Unassembled WGS sequence"/>
</dbReference>
<reference evidence="3" key="1">
    <citation type="submission" date="2020-09" db="EMBL/GenBank/DDBJ databases">
        <title>Novel species of Mucilaginibacter isolated from a glacier on the Tibetan Plateau.</title>
        <authorList>
            <person name="Liu Q."/>
            <person name="Xin Y.-H."/>
        </authorList>
    </citation>
    <scope>NUCLEOTIDE SEQUENCE</scope>
    <source>
        <strain evidence="3">ZB1P21</strain>
    </source>
</reference>
<keyword evidence="2" id="KW-0812">Transmembrane</keyword>
<feature type="region of interest" description="Disordered" evidence="1">
    <location>
        <begin position="36"/>
        <end position="59"/>
    </location>
</feature>
<sequence>MNQNNGIMEMGYNTLDLAMLGIAAVVIYAASRVPVQKPAQQKRAYRLTPKQKHKTSHSV</sequence>
<evidence type="ECO:0000256" key="1">
    <source>
        <dbReference type="SAM" id="MobiDB-lite"/>
    </source>
</evidence>
<feature type="compositionally biased region" description="Basic residues" evidence="1">
    <location>
        <begin position="43"/>
        <end position="59"/>
    </location>
</feature>
<comment type="caution">
    <text evidence="3">The sequence shown here is derived from an EMBL/GenBank/DDBJ whole genome shotgun (WGS) entry which is preliminary data.</text>
</comment>
<dbReference type="EMBL" id="JACWMX010000011">
    <property type="protein sequence ID" value="MBD1395343.1"/>
    <property type="molecule type" value="Genomic_DNA"/>
</dbReference>
<evidence type="ECO:0000313" key="4">
    <source>
        <dbReference type="Proteomes" id="UP000619078"/>
    </source>
</evidence>